<proteinExistence type="predicted"/>
<dbReference type="Proteomes" id="UP000887565">
    <property type="component" value="Unplaced"/>
</dbReference>
<reference evidence="2" key="1">
    <citation type="submission" date="2022-11" db="UniProtKB">
        <authorList>
            <consortium name="WormBaseParasite"/>
        </authorList>
    </citation>
    <scope>IDENTIFICATION</scope>
</reference>
<organism evidence="1 2">
    <name type="scientific">Romanomermis culicivorax</name>
    <name type="common">Nematode worm</name>
    <dbReference type="NCBI Taxonomy" id="13658"/>
    <lineage>
        <taxon>Eukaryota</taxon>
        <taxon>Metazoa</taxon>
        <taxon>Ecdysozoa</taxon>
        <taxon>Nematoda</taxon>
        <taxon>Enoplea</taxon>
        <taxon>Dorylaimia</taxon>
        <taxon>Mermithida</taxon>
        <taxon>Mermithoidea</taxon>
        <taxon>Mermithidae</taxon>
        <taxon>Romanomermis</taxon>
    </lineage>
</organism>
<dbReference type="AlphaFoldDB" id="A0A915HYH9"/>
<accession>A0A915HYH9</accession>
<keyword evidence="1" id="KW-1185">Reference proteome</keyword>
<evidence type="ECO:0000313" key="2">
    <source>
        <dbReference type="WBParaSite" id="nRc.2.0.1.t06950-RA"/>
    </source>
</evidence>
<dbReference type="WBParaSite" id="nRc.2.0.1.t06950-RA">
    <property type="protein sequence ID" value="nRc.2.0.1.t06950-RA"/>
    <property type="gene ID" value="nRc.2.0.1.g06950"/>
</dbReference>
<protein>
    <submittedName>
        <fullName evidence="2">Uncharacterized protein</fullName>
    </submittedName>
</protein>
<name>A0A915HYH9_ROMCU</name>
<evidence type="ECO:0000313" key="1">
    <source>
        <dbReference type="Proteomes" id="UP000887565"/>
    </source>
</evidence>
<sequence>MIKRKQISLYSLKILYTMGCKGPIYTVCTFTVSAIIANGAFFNNELFSYCERTKTVTSFMNTKL</sequence>